<evidence type="ECO:0000256" key="2">
    <source>
        <dbReference type="ARBA" id="ARBA00022823"/>
    </source>
</evidence>
<feature type="domain" description="Lipoyl-binding" evidence="4">
    <location>
        <begin position="2"/>
        <end position="77"/>
    </location>
</feature>
<dbReference type="InterPro" id="IPR003016">
    <property type="entry name" value="2-oxoA_DH_lipoyl-BS"/>
</dbReference>
<evidence type="ECO:0000313" key="6">
    <source>
        <dbReference type="EMBL" id="MBD3324353.1"/>
    </source>
</evidence>
<name>A0A9D5JU90_9BACT</name>
<dbReference type="Gene3D" id="2.40.50.100">
    <property type="match status" value="1"/>
</dbReference>
<comment type="similarity">
    <text evidence="1">Belongs to the 2-oxoacid dehydrogenase family.</text>
</comment>
<dbReference type="GO" id="GO:0006086">
    <property type="term" value="P:pyruvate decarboxylation to acetyl-CoA"/>
    <property type="evidence" value="ECO:0007669"/>
    <property type="project" value="InterPro"/>
</dbReference>
<accession>A0A9D5JU90</accession>
<evidence type="ECO:0000313" key="7">
    <source>
        <dbReference type="Proteomes" id="UP000649604"/>
    </source>
</evidence>
<dbReference type="GO" id="GO:0045254">
    <property type="term" value="C:pyruvate dehydrogenase complex"/>
    <property type="evidence" value="ECO:0007669"/>
    <property type="project" value="InterPro"/>
</dbReference>
<evidence type="ECO:0000256" key="1">
    <source>
        <dbReference type="ARBA" id="ARBA00007317"/>
    </source>
</evidence>
<organism evidence="6 7">
    <name type="scientific">candidate division KSB3 bacterium</name>
    <dbReference type="NCBI Taxonomy" id="2044937"/>
    <lineage>
        <taxon>Bacteria</taxon>
        <taxon>candidate division KSB3</taxon>
    </lineage>
</organism>
<dbReference type="Gene3D" id="4.10.320.10">
    <property type="entry name" value="E3-binding domain"/>
    <property type="match status" value="1"/>
</dbReference>
<dbReference type="PROSITE" id="PS50968">
    <property type="entry name" value="BIOTINYL_LIPOYL"/>
    <property type="match status" value="1"/>
</dbReference>
<feature type="compositionally biased region" description="Pro residues" evidence="3">
    <location>
        <begin position="110"/>
        <end position="127"/>
    </location>
</feature>
<dbReference type="InterPro" id="IPR000089">
    <property type="entry name" value="Biotin_lipoyl"/>
</dbReference>
<dbReference type="Pfam" id="PF02817">
    <property type="entry name" value="E3_binding"/>
    <property type="match status" value="1"/>
</dbReference>
<dbReference type="PROSITE" id="PS00189">
    <property type="entry name" value="LIPOYL"/>
    <property type="match status" value="1"/>
</dbReference>
<reference evidence="6" key="1">
    <citation type="submission" date="2019-11" db="EMBL/GenBank/DDBJ databases">
        <title>Microbial mats filling the niche in hypersaline microbial mats.</title>
        <authorList>
            <person name="Wong H.L."/>
            <person name="Macleod F.I."/>
            <person name="White R.A. III"/>
            <person name="Burns B.P."/>
        </authorList>
    </citation>
    <scope>NUCLEOTIDE SEQUENCE</scope>
    <source>
        <strain evidence="6">Rbin_158</strain>
    </source>
</reference>
<dbReference type="PANTHER" id="PTHR23151">
    <property type="entry name" value="DIHYDROLIPOAMIDE ACETYL/SUCCINYL-TRANSFERASE-RELATED"/>
    <property type="match status" value="1"/>
</dbReference>
<dbReference type="GO" id="GO:0016746">
    <property type="term" value="F:acyltransferase activity"/>
    <property type="evidence" value="ECO:0007669"/>
    <property type="project" value="InterPro"/>
</dbReference>
<dbReference type="Pfam" id="PF00364">
    <property type="entry name" value="Biotin_lipoyl"/>
    <property type="match status" value="1"/>
</dbReference>
<dbReference type="InterPro" id="IPR004167">
    <property type="entry name" value="PSBD"/>
</dbReference>
<keyword evidence="2" id="KW-0450">Lipoyl</keyword>
<evidence type="ECO:0000256" key="3">
    <source>
        <dbReference type="SAM" id="MobiDB-lite"/>
    </source>
</evidence>
<dbReference type="InterPro" id="IPR045257">
    <property type="entry name" value="E2/Pdx1"/>
</dbReference>
<dbReference type="SUPFAM" id="SSF47005">
    <property type="entry name" value="Peripheral subunit-binding domain of 2-oxo acid dehydrogenase complex"/>
    <property type="match status" value="1"/>
</dbReference>
<dbReference type="InterPro" id="IPR011053">
    <property type="entry name" value="Single_hybrid_motif"/>
</dbReference>
<dbReference type="EMBL" id="WJJP01000222">
    <property type="protein sequence ID" value="MBD3324353.1"/>
    <property type="molecule type" value="Genomic_DNA"/>
</dbReference>
<feature type="domain" description="Peripheral subunit-binding (PSBD)" evidence="5">
    <location>
        <begin position="133"/>
        <end position="170"/>
    </location>
</feature>
<feature type="region of interest" description="Disordered" evidence="3">
    <location>
        <begin position="90"/>
        <end position="128"/>
    </location>
</feature>
<dbReference type="SUPFAM" id="SSF51230">
    <property type="entry name" value="Single hybrid motif"/>
    <property type="match status" value="1"/>
</dbReference>
<dbReference type="InterPro" id="IPR036625">
    <property type="entry name" value="E3-bd_dom_sf"/>
</dbReference>
<feature type="non-terminal residue" evidence="6">
    <location>
        <position position="234"/>
    </location>
</feature>
<dbReference type="CDD" id="cd06849">
    <property type="entry name" value="lipoyl_domain"/>
    <property type="match status" value="1"/>
</dbReference>
<dbReference type="AlphaFoldDB" id="A0A9D5JU90"/>
<dbReference type="PROSITE" id="PS51826">
    <property type="entry name" value="PSBD"/>
    <property type="match status" value="1"/>
</dbReference>
<dbReference type="PANTHER" id="PTHR23151:SF90">
    <property type="entry name" value="DIHYDROLIPOYLLYSINE-RESIDUE ACETYLTRANSFERASE COMPONENT OF PYRUVATE DEHYDROGENASE COMPLEX, MITOCHONDRIAL-RELATED"/>
    <property type="match status" value="1"/>
</dbReference>
<sequence>MATEVLMPRQGITVESCLLLEWRKSEGDAVQTGETLCEVETDKATFEVEAETDGTLLKQLFDAGADVPVLTPIAIIGQPGEDISGLVARQQTPPAQEAKPEPPSEETPAAPSPTPQPQRPAPAVPPVEPEEITISPRARNLAALKGVNIAGISGTGPNGRIIERDILGVLSDTAPLTPAAIAAQLEQGLQAPPRGSGIGGRVTVADLLQAPAAQAEGARAAAVPAEFPGPATEK</sequence>
<evidence type="ECO:0000259" key="4">
    <source>
        <dbReference type="PROSITE" id="PS50968"/>
    </source>
</evidence>
<evidence type="ECO:0000259" key="5">
    <source>
        <dbReference type="PROSITE" id="PS51826"/>
    </source>
</evidence>
<proteinExistence type="inferred from homology"/>
<protein>
    <submittedName>
        <fullName evidence="6">2-oxo acid dehydrogenase subunit E2</fullName>
    </submittedName>
</protein>
<gene>
    <name evidence="6" type="ORF">GF339_07190</name>
</gene>
<comment type="caution">
    <text evidence="6">The sequence shown here is derived from an EMBL/GenBank/DDBJ whole genome shotgun (WGS) entry which is preliminary data.</text>
</comment>
<dbReference type="Proteomes" id="UP000649604">
    <property type="component" value="Unassembled WGS sequence"/>
</dbReference>